<feature type="compositionally biased region" description="Polar residues" evidence="1">
    <location>
        <begin position="1"/>
        <end position="21"/>
    </location>
</feature>
<evidence type="ECO:0000313" key="4">
    <source>
        <dbReference type="Proteomes" id="UP000279259"/>
    </source>
</evidence>
<sequence>MTSPSTTPSSGKRQSVPNPTYQAIPRPSTRYTSFREFYPFYLGEHSHPVCRRLHLVGTGIATLVLARVGLSLVPRVISLLAESIPGPGTTRWLRDLASTLQPLQLAGPVWRYLVGAIVPAYAAAWVGHFFFEKNRPATFTYPVYSLMGDVTMLWEVVSMQRAP</sequence>
<keyword evidence="4" id="KW-1185">Reference proteome</keyword>
<dbReference type="OrthoDB" id="5511466at2759"/>
<dbReference type="EMBL" id="RSCD01000001">
    <property type="protein sequence ID" value="RSH95738.1"/>
    <property type="molecule type" value="Genomic_DNA"/>
</dbReference>
<keyword evidence="2" id="KW-1133">Transmembrane helix</keyword>
<dbReference type="Pfam" id="PF06127">
    <property type="entry name" value="Mpo1-like"/>
    <property type="match status" value="1"/>
</dbReference>
<keyword evidence="2" id="KW-0472">Membrane</keyword>
<dbReference type="PANTHER" id="PTHR34205:SF2">
    <property type="entry name" value="DUF962 DOMAIN-CONTAINING PROTEIN"/>
    <property type="match status" value="1"/>
</dbReference>
<dbReference type="InterPro" id="IPR009305">
    <property type="entry name" value="Mpo1-like"/>
</dbReference>
<keyword evidence="2" id="KW-0812">Transmembrane</keyword>
<gene>
    <name evidence="3" type="ORF">EHS25_000830</name>
</gene>
<dbReference type="AlphaFoldDB" id="A0A427YXC3"/>
<evidence type="ECO:0000256" key="1">
    <source>
        <dbReference type="SAM" id="MobiDB-lite"/>
    </source>
</evidence>
<evidence type="ECO:0000313" key="3">
    <source>
        <dbReference type="EMBL" id="RSH95738.1"/>
    </source>
</evidence>
<dbReference type="PANTHER" id="PTHR34205">
    <property type="entry name" value="TRANSMEMBRANE PROTEIN"/>
    <property type="match status" value="1"/>
</dbReference>
<proteinExistence type="predicted"/>
<comment type="caution">
    <text evidence="3">The sequence shown here is derived from an EMBL/GenBank/DDBJ whole genome shotgun (WGS) entry which is preliminary data.</text>
</comment>
<accession>A0A427YXC3</accession>
<evidence type="ECO:0000256" key="2">
    <source>
        <dbReference type="SAM" id="Phobius"/>
    </source>
</evidence>
<name>A0A427YXC3_9TREE</name>
<organism evidence="3 4">
    <name type="scientific">Saitozyma podzolica</name>
    <dbReference type="NCBI Taxonomy" id="1890683"/>
    <lineage>
        <taxon>Eukaryota</taxon>
        <taxon>Fungi</taxon>
        <taxon>Dikarya</taxon>
        <taxon>Basidiomycota</taxon>
        <taxon>Agaricomycotina</taxon>
        <taxon>Tremellomycetes</taxon>
        <taxon>Tremellales</taxon>
        <taxon>Trimorphomycetaceae</taxon>
        <taxon>Saitozyma</taxon>
    </lineage>
</organism>
<evidence type="ECO:0008006" key="5">
    <source>
        <dbReference type="Google" id="ProtNLM"/>
    </source>
</evidence>
<feature type="transmembrane region" description="Helical" evidence="2">
    <location>
        <begin position="109"/>
        <end position="131"/>
    </location>
</feature>
<dbReference type="Proteomes" id="UP000279259">
    <property type="component" value="Unassembled WGS sequence"/>
</dbReference>
<reference evidence="3 4" key="1">
    <citation type="submission" date="2018-11" db="EMBL/GenBank/DDBJ databases">
        <title>Genome sequence of Saitozyma podzolica DSM 27192.</title>
        <authorList>
            <person name="Aliyu H."/>
            <person name="Gorte O."/>
            <person name="Ochsenreither K."/>
        </authorList>
    </citation>
    <scope>NUCLEOTIDE SEQUENCE [LARGE SCALE GENOMIC DNA]</scope>
    <source>
        <strain evidence="3 4">DSM 27192</strain>
    </source>
</reference>
<feature type="region of interest" description="Disordered" evidence="1">
    <location>
        <begin position="1"/>
        <end position="22"/>
    </location>
</feature>
<protein>
    <recommendedName>
        <fullName evidence="5">DUF962 domain-containing protein</fullName>
    </recommendedName>
</protein>